<sequence>MKKIILIILCIGLVLTSCKDKKSKNEKENESNEKKYELKTQKLSMLSKIDTISVIQASKYKRNLEVIQDRLSNNTRESYFNYRTNSNGIKIIDTIKIKIAVSNKNFEFKSVTNLMKINNRGLKAIAIHISDSTTNKSCNKPKTHILEISIPIDQIQPHIINNDELVLSKGDKLNVIVLNDDIKSFSSYSSDVFIELENYILKMGGMIYGCNDFSAMTERLKVLLKEQKESPFYEEYNEMVKILLKPKEGGGGVIIEGP</sequence>
<dbReference type="AlphaFoldDB" id="A0A7G9LCE5"/>
<dbReference type="Proteomes" id="UP000515808">
    <property type="component" value="Chromosome"/>
</dbReference>
<reference evidence="1 2" key="1">
    <citation type="submission" date="2020-08" db="EMBL/GenBank/DDBJ databases">
        <title>Polaribacter sp. L12M9 isolated from gut of the Korean scallop.</title>
        <authorList>
            <person name="Jeong Y.S."/>
        </authorList>
    </citation>
    <scope>NUCLEOTIDE SEQUENCE [LARGE SCALE GENOMIC DNA]</scope>
    <source>
        <strain evidence="1 2">L12M9</strain>
    </source>
</reference>
<gene>
    <name evidence="1" type="ORF">H9W90_04005</name>
</gene>
<name>A0A7G9LCE5_9FLAO</name>
<organism evidence="1 2">
    <name type="scientific">Polaribacter pectinis</name>
    <dbReference type="NCBI Taxonomy" id="2738844"/>
    <lineage>
        <taxon>Bacteria</taxon>
        <taxon>Pseudomonadati</taxon>
        <taxon>Bacteroidota</taxon>
        <taxon>Flavobacteriia</taxon>
        <taxon>Flavobacteriales</taxon>
        <taxon>Flavobacteriaceae</taxon>
    </lineage>
</organism>
<dbReference type="KEGG" id="ppec:H9W90_04005"/>
<dbReference type="EMBL" id="CP060695">
    <property type="protein sequence ID" value="QNM86294.1"/>
    <property type="molecule type" value="Genomic_DNA"/>
</dbReference>
<dbReference type="RefSeq" id="WP_187483176.1">
    <property type="nucleotide sequence ID" value="NZ_CP060695.1"/>
</dbReference>
<evidence type="ECO:0008006" key="3">
    <source>
        <dbReference type="Google" id="ProtNLM"/>
    </source>
</evidence>
<proteinExistence type="predicted"/>
<evidence type="ECO:0000313" key="2">
    <source>
        <dbReference type="Proteomes" id="UP000515808"/>
    </source>
</evidence>
<dbReference type="PROSITE" id="PS51257">
    <property type="entry name" value="PROKAR_LIPOPROTEIN"/>
    <property type="match status" value="1"/>
</dbReference>
<accession>A0A7G9LCE5</accession>
<keyword evidence="2" id="KW-1185">Reference proteome</keyword>
<evidence type="ECO:0000313" key="1">
    <source>
        <dbReference type="EMBL" id="QNM86294.1"/>
    </source>
</evidence>
<protein>
    <recommendedName>
        <fullName evidence="3">Lipoprotein</fullName>
    </recommendedName>
</protein>